<evidence type="ECO:0000313" key="2">
    <source>
        <dbReference type="EMBL" id="OWA50812.1"/>
    </source>
</evidence>
<evidence type="ECO:0000313" key="3">
    <source>
        <dbReference type="Proteomes" id="UP000192578"/>
    </source>
</evidence>
<organism evidence="2 3">
    <name type="scientific">Hypsibius exemplaris</name>
    <name type="common">Freshwater tardigrade</name>
    <dbReference type="NCBI Taxonomy" id="2072580"/>
    <lineage>
        <taxon>Eukaryota</taxon>
        <taxon>Metazoa</taxon>
        <taxon>Ecdysozoa</taxon>
        <taxon>Tardigrada</taxon>
        <taxon>Eutardigrada</taxon>
        <taxon>Parachela</taxon>
        <taxon>Hypsibioidea</taxon>
        <taxon>Hypsibiidae</taxon>
        <taxon>Hypsibius</taxon>
    </lineage>
</organism>
<gene>
    <name evidence="2" type="ORF">BV898_15318</name>
</gene>
<reference evidence="3" key="1">
    <citation type="submission" date="2017-01" db="EMBL/GenBank/DDBJ databases">
        <title>Comparative genomics of anhydrobiosis in the tardigrade Hypsibius dujardini.</title>
        <authorList>
            <person name="Yoshida Y."/>
            <person name="Koutsovoulos G."/>
            <person name="Laetsch D."/>
            <person name="Stevens L."/>
            <person name="Kumar S."/>
            <person name="Horikawa D."/>
            <person name="Ishino K."/>
            <person name="Komine S."/>
            <person name="Tomita M."/>
            <person name="Blaxter M."/>
            <person name="Arakawa K."/>
        </authorList>
    </citation>
    <scope>NUCLEOTIDE SEQUENCE [LARGE SCALE GENOMIC DNA]</scope>
    <source>
        <strain evidence="3">Z151</strain>
    </source>
</reference>
<proteinExistence type="predicted"/>
<keyword evidence="1" id="KW-1133">Transmembrane helix</keyword>
<dbReference type="Proteomes" id="UP000192578">
    <property type="component" value="Unassembled WGS sequence"/>
</dbReference>
<feature type="transmembrane region" description="Helical" evidence="1">
    <location>
        <begin position="28"/>
        <end position="55"/>
    </location>
</feature>
<comment type="caution">
    <text evidence="2">The sequence shown here is derived from an EMBL/GenBank/DDBJ whole genome shotgun (WGS) entry which is preliminary data.</text>
</comment>
<dbReference type="EMBL" id="MTYJ01000204">
    <property type="protein sequence ID" value="OWA50812.1"/>
    <property type="molecule type" value="Genomic_DNA"/>
</dbReference>
<keyword evidence="3" id="KW-1185">Reference proteome</keyword>
<accession>A0A9X6RKD6</accession>
<protein>
    <submittedName>
        <fullName evidence="2">Uncharacterized protein</fullName>
    </submittedName>
</protein>
<keyword evidence="1" id="KW-0812">Transmembrane</keyword>
<keyword evidence="1" id="KW-0472">Membrane</keyword>
<dbReference type="AlphaFoldDB" id="A0A9X6RKD6"/>
<name>A0A9X6RKD6_HYPEX</name>
<evidence type="ECO:0000256" key="1">
    <source>
        <dbReference type="SAM" id="Phobius"/>
    </source>
</evidence>
<sequence length="106" mass="11564">MGSNVTSHNMTSDNGTAPFLPTNQLPKFLLLSSYCGFLINSAACLLNLLILIVILRFPRLITAFTIHVFTLNCLNVFSCASQYLLLVSNVDRTAILGTPIFCGPLK</sequence>